<keyword evidence="4" id="KW-1185">Reference proteome</keyword>
<proteinExistence type="predicted"/>
<feature type="transmembrane region" description="Helical" evidence="1">
    <location>
        <begin position="12"/>
        <end position="29"/>
    </location>
</feature>
<dbReference type="PANTHER" id="PTHR43404:SF1">
    <property type="entry name" value="MNN4P"/>
    <property type="match status" value="1"/>
</dbReference>
<dbReference type="PANTHER" id="PTHR43404">
    <property type="entry name" value="LIPOPOLYSACCHARIDE CHOLINEPHOSPHOTRANSFERASE LICD"/>
    <property type="match status" value="1"/>
</dbReference>
<accession>A7SPJ7</accession>
<evidence type="ECO:0000313" key="4">
    <source>
        <dbReference type="Proteomes" id="UP000001593"/>
    </source>
</evidence>
<dbReference type="PhylomeDB" id="A7SPJ7"/>
<dbReference type="InParanoid" id="A7SPJ7"/>
<evidence type="ECO:0000313" key="3">
    <source>
        <dbReference type="EMBL" id="EDO34364.1"/>
    </source>
</evidence>
<evidence type="ECO:0000259" key="2">
    <source>
        <dbReference type="Pfam" id="PF04991"/>
    </source>
</evidence>
<reference evidence="3 4" key="1">
    <citation type="journal article" date="2007" name="Science">
        <title>Sea anemone genome reveals ancestral eumetazoan gene repertoire and genomic organization.</title>
        <authorList>
            <person name="Putnam N.H."/>
            <person name="Srivastava M."/>
            <person name="Hellsten U."/>
            <person name="Dirks B."/>
            <person name="Chapman J."/>
            <person name="Salamov A."/>
            <person name="Terry A."/>
            <person name="Shapiro H."/>
            <person name="Lindquist E."/>
            <person name="Kapitonov V.V."/>
            <person name="Jurka J."/>
            <person name="Genikhovich G."/>
            <person name="Grigoriev I.V."/>
            <person name="Lucas S.M."/>
            <person name="Steele R.E."/>
            <person name="Finnerty J.R."/>
            <person name="Technau U."/>
            <person name="Martindale M.Q."/>
            <person name="Rokhsar D.S."/>
        </authorList>
    </citation>
    <scope>NUCLEOTIDE SEQUENCE [LARGE SCALE GENOMIC DNA]</scope>
    <source>
        <strain evidence="4">CH2 X CH6</strain>
    </source>
</reference>
<dbReference type="GO" id="GO:0009100">
    <property type="term" value="P:glycoprotein metabolic process"/>
    <property type="evidence" value="ECO:0007669"/>
    <property type="project" value="UniProtKB-ARBA"/>
</dbReference>
<keyword evidence="1" id="KW-0472">Membrane</keyword>
<evidence type="ECO:0000256" key="1">
    <source>
        <dbReference type="SAM" id="Phobius"/>
    </source>
</evidence>
<sequence length="294" mass="33975">MGRAVRVRLRRVLYGLTLFTVVVYISAKWRDDFAGSEGRDERQGFVYTHYGKCFNLSHCEDNRLKVDVPEIRKAQLVLTRMLRVFALICEEHFVRYVLYRGTLLGAARDTGFNTFDDDIDVAVPKRDFALLVDALQRHLPDDIMLQTEETDPNYSAPALSCMTAALRDTRSCYTSIPCEDSECPYNGLRLKIHVLPSSGSGYFLDMYSSESYLWRYIMGPLWFKHGDIFPVARLRFEGFMFDVPRNWKQVLRTLYGMSFMRVPPKSPLRRTMAGSIVNSTHNCMGKWSSSYMEV</sequence>
<dbReference type="HOGENOM" id="CLU_947659_0_0_1"/>
<dbReference type="Proteomes" id="UP000001593">
    <property type="component" value="Unassembled WGS sequence"/>
</dbReference>
<keyword evidence="1" id="KW-1133">Transmembrane helix</keyword>
<dbReference type="InterPro" id="IPR007074">
    <property type="entry name" value="LicD/FKTN/FKRP_NTP_transf"/>
</dbReference>
<dbReference type="InterPro" id="IPR052942">
    <property type="entry name" value="LPS_cholinephosphotransferase"/>
</dbReference>
<keyword evidence="1" id="KW-0812">Transmembrane</keyword>
<name>A7SPJ7_NEMVE</name>
<protein>
    <recommendedName>
        <fullName evidence="2">LicD/FKTN/FKRP nucleotidyltransferase domain-containing protein</fullName>
    </recommendedName>
</protein>
<organism evidence="3 4">
    <name type="scientific">Nematostella vectensis</name>
    <name type="common">Starlet sea anemone</name>
    <dbReference type="NCBI Taxonomy" id="45351"/>
    <lineage>
        <taxon>Eukaryota</taxon>
        <taxon>Metazoa</taxon>
        <taxon>Cnidaria</taxon>
        <taxon>Anthozoa</taxon>
        <taxon>Hexacorallia</taxon>
        <taxon>Actiniaria</taxon>
        <taxon>Edwardsiidae</taxon>
        <taxon>Nematostella</taxon>
    </lineage>
</organism>
<dbReference type="EMBL" id="DS469734">
    <property type="protein sequence ID" value="EDO34364.1"/>
    <property type="molecule type" value="Genomic_DNA"/>
</dbReference>
<dbReference type="AlphaFoldDB" id="A7SPJ7"/>
<gene>
    <name evidence="3" type="ORF">NEMVEDRAFT_v1g215441</name>
</gene>
<feature type="domain" description="LicD/FKTN/FKRP nucleotidyltransferase" evidence="2">
    <location>
        <begin position="89"/>
        <end position="183"/>
    </location>
</feature>
<dbReference type="Pfam" id="PF04991">
    <property type="entry name" value="LicD"/>
    <property type="match status" value="1"/>
</dbReference>
<dbReference type="eggNOG" id="ENOG502QREF">
    <property type="taxonomic scope" value="Eukaryota"/>
</dbReference>